<protein>
    <submittedName>
        <fullName evidence="1">Uncharacterized protein</fullName>
    </submittedName>
</protein>
<name>A0A7R8ZIM2_9CRUS</name>
<sequence length="113" mass="12693">MRSHSGTRTPAPGEQSVEAMAESWRRTVRPPRPPLWAEDVRRNRLSWCEQSAESNHLLVKGVTDSNSVGSIRREIERIGRVIILVPWNLQELVTSLGVCVISVVSSCDDVVCW</sequence>
<dbReference type="EMBL" id="OB660101">
    <property type="protein sequence ID" value="CAD7222754.1"/>
    <property type="molecule type" value="Genomic_DNA"/>
</dbReference>
<reference evidence="1" key="1">
    <citation type="submission" date="2020-11" db="EMBL/GenBank/DDBJ databases">
        <authorList>
            <person name="Tran Van P."/>
        </authorList>
    </citation>
    <scope>NUCLEOTIDE SEQUENCE</scope>
</reference>
<accession>A0A7R8ZIM2</accession>
<evidence type="ECO:0000313" key="1">
    <source>
        <dbReference type="EMBL" id="CAD7222754.1"/>
    </source>
</evidence>
<proteinExistence type="predicted"/>
<dbReference type="AlphaFoldDB" id="A0A7R8ZIM2"/>
<gene>
    <name evidence="1" type="ORF">CTOB1V02_LOCUS752</name>
</gene>
<organism evidence="1">
    <name type="scientific">Cyprideis torosa</name>
    <dbReference type="NCBI Taxonomy" id="163714"/>
    <lineage>
        <taxon>Eukaryota</taxon>
        <taxon>Metazoa</taxon>
        <taxon>Ecdysozoa</taxon>
        <taxon>Arthropoda</taxon>
        <taxon>Crustacea</taxon>
        <taxon>Oligostraca</taxon>
        <taxon>Ostracoda</taxon>
        <taxon>Podocopa</taxon>
        <taxon>Podocopida</taxon>
        <taxon>Cytherocopina</taxon>
        <taxon>Cytheroidea</taxon>
        <taxon>Cytherideidae</taxon>
        <taxon>Cyprideis</taxon>
    </lineage>
</organism>